<dbReference type="AlphaFoldDB" id="A0A374N0C2"/>
<dbReference type="EMBL" id="QSEE01000015">
    <property type="protein sequence ID" value="RGZ46801.1"/>
    <property type="molecule type" value="Genomic_DNA"/>
</dbReference>
<proteinExistence type="predicted"/>
<keyword evidence="1 3" id="KW-0378">Hydrolase</keyword>
<dbReference type="InterPro" id="IPR050114">
    <property type="entry name" value="UPF0173_UPF0282_UlaG_hydrolase"/>
</dbReference>
<evidence type="ECO:0000313" key="6">
    <source>
        <dbReference type="EMBL" id="RGZ46801.1"/>
    </source>
</evidence>
<dbReference type="InterPro" id="IPR001279">
    <property type="entry name" value="Metallo-B-lactamas"/>
</dbReference>
<dbReference type="PANTHER" id="PTHR43546:SF9">
    <property type="entry name" value="L-ASCORBATE-6-PHOSPHATE LACTONASE ULAG-RELATED"/>
    <property type="match status" value="1"/>
</dbReference>
<dbReference type="EMBL" id="QSRK01000006">
    <property type="protein sequence ID" value="RGL15731.1"/>
    <property type="molecule type" value="Genomic_DNA"/>
</dbReference>
<protein>
    <submittedName>
        <fullName evidence="3">MBL fold metallo-hydrolase</fullName>
    </submittedName>
</protein>
<evidence type="ECO:0000313" key="3">
    <source>
        <dbReference type="EMBL" id="RGI76267.1"/>
    </source>
</evidence>
<accession>A0A374N0C2</accession>
<evidence type="ECO:0000313" key="9">
    <source>
        <dbReference type="Proteomes" id="UP000263754"/>
    </source>
</evidence>
<feature type="domain" description="Metallo-beta-lactamase" evidence="2">
    <location>
        <begin position="22"/>
        <end position="216"/>
    </location>
</feature>
<comment type="caution">
    <text evidence="3">The sequence shown here is derived from an EMBL/GenBank/DDBJ whole genome shotgun (WGS) entry which is preliminary data.</text>
</comment>
<dbReference type="SUPFAM" id="SSF56281">
    <property type="entry name" value="Metallo-hydrolase/oxidoreductase"/>
    <property type="match status" value="1"/>
</dbReference>
<dbReference type="InterPro" id="IPR036866">
    <property type="entry name" value="RibonucZ/Hydroxyglut_hydro"/>
</dbReference>
<dbReference type="Proteomes" id="UP000283680">
    <property type="component" value="Unassembled WGS sequence"/>
</dbReference>
<dbReference type="Proteomes" id="UP000283601">
    <property type="component" value="Unassembled WGS sequence"/>
</dbReference>
<reference evidence="8 9" key="1">
    <citation type="submission" date="2018-08" db="EMBL/GenBank/DDBJ databases">
        <title>A genome reference for cultivated species of the human gut microbiota.</title>
        <authorList>
            <person name="Zou Y."/>
            <person name="Xue W."/>
            <person name="Luo G."/>
        </authorList>
    </citation>
    <scope>NUCLEOTIDE SEQUENCE [LARGE SCALE GENOMIC DNA]</scope>
    <source>
        <strain evidence="5 11">AF28-11</strain>
        <strain evidence="7 10">AM29-12AC</strain>
        <strain evidence="6 12">AM50-4</strain>
        <strain evidence="4 8">TF08-13</strain>
        <strain evidence="3 9">TM10-17</strain>
    </source>
</reference>
<evidence type="ECO:0000313" key="4">
    <source>
        <dbReference type="EMBL" id="RGL15731.1"/>
    </source>
</evidence>
<evidence type="ECO:0000313" key="7">
    <source>
        <dbReference type="EMBL" id="RHE19624.1"/>
    </source>
</evidence>
<sequence>MNEKAIIRLVRSATLKINYAGHTILIDPVFADKGTLQSALGVYKNPRVHLVMPISDITEGVDMVLLTHNHIDHYEPSVKQHLPKDIPFYTQPQDKAAILKDGFSNVEAIEESITLGHLTIHRAIGHHGFGQIGQMMGPVSGYVLMSEGLPTIYIMGDCKWEECTLATVEKYRPNYIVVNSGGAVFPEFSKTDGCIIPNEQEVMAMLDTLPPHIKLITVHMDAIDHCQTTRAILRNEARHHGTDMSRLIIPEDGESITLK</sequence>
<dbReference type="EMBL" id="QSOF01000011">
    <property type="protein sequence ID" value="RGI76267.1"/>
    <property type="molecule type" value="Genomic_DNA"/>
</dbReference>
<dbReference type="Pfam" id="PF12706">
    <property type="entry name" value="Lactamase_B_2"/>
    <property type="match status" value="1"/>
</dbReference>
<dbReference type="EMBL" id="QRTH01000001">
    <property type="protein sequence ID" value="RGQ54993.1"/>
    <property type="molecule type" value="Genomic_DNA"/>
</dbReference>
<organism evidence="3 9">
    <name type="scientific">Bacteroides uniformis</name>
    <dbReference type="NCBI Taxonomy" id="820"/>
    <lineage>
        <taxon>Bacteria</taxon>
        <taxon>Pseudomonadati</taxon>
        <taxon>Bacteroidota</taxon>
        <taxon>Bacteroidia</taxon>
        <taxon>Bacteroidales</taxon>
        <taxon>Bacteroidaceae</taxon>
        <taxon>Bacteroides</taxon>
    </lineage>
</organism>
<dbReference type="Proteomes" id="UP000260795">
    <property type="component" value="Unassembled WGS sequence"/>
</dbReference>
<gene>
    <name evidence="7" type="ORF">DW758_18455</name>
    <name evidence="6" type="ORF">DW988_14680</name>
    <name evidence="5" type="ORF">DWY92_03370</name>
    <name evidence="4" type="ORF">DXC80_05575</name>
    <name evidence="3" type="ORF">DXD90_09700</name>
</gene>
<dbReference type="Proteomes" id="UP000263754">
    <property type="component" value="Unassembled WGS sequence"/>
</dbReference>
<dbReference type="Proteomes" id="UP000283684">
    <property type="component" value="Unassembled WGS sequence"/>
</dbReference>
<dbReference type="GO" id="GO:0016787">
    <property type="term" value="F:hydrolase activity"/>
    <property type="evidence" value="ECO:0007669"/>
    <property type="project" value="UniProtKB-KW"/>
</dbReference>
<evidence type="ECO:0000313" key="5">
    <source>
        <dbReference type="EMBL" id="RGQ54993.1"/>
    </source>
</evidence>
<dbReference type="EMBL" id="QSJZ01000022">
    <property type="protein sequence ID" value="RHE19624.1"/>
    <property type="molecule type" value="Genomic_DNA"/>
</dbReference>
<dbReference type="Gene3D" id="3.60.15.10">
    <property type="entry name" value="Ribonuclease Z/Hydroxyacylglutathione hydrolase-like"/>
    <property type="match status" value="1"/>
</dbReference>
<evidence type="ECO:0000259" key="2">
    <source>
        <dbReference type="Pfam" id="PF12706"/>
    </source>
</evidence>
<dbReference type="PANTHER" id="PTHR43546">
    <property type="entry name" value="UPF0173 METAL-DEPENDENT HYDROLASE MJ1163-RELATED"/>
    <property type="match status" value="1"/>
</dbReference>
<evidence type="ECO:0000256" key="1">
    <source>
        <dbReference type="ARBA" id="ARBA00022801"/>
    </source>
</evidence>
<evidence type="ECO:0000313" key="12">
    <source>
        <dbReference type="Proteomes" id="UP000283684"/>
    </source>
</evidence>
<evidence type="ECO:0000313" key="11">
    <source>
        <dbReference type="Proteomes" id="UP000283680"/>
    </source>
</evidence>
<name>A0A374N0C2_BACUN</name>
<evidence type="ECO:0000313" key="10">
    <source>
        <dbReference type="Proteomes" id="UP000283601"/>
    </source>
</evidence>
<dbReference type="RefSeq" id="WP_005924041.1">
    <property type="nucleotide sequence ID" value="NZ_JADMZI010000028.1"/>
</dbReference>
<dbReference type="GeneID" id="92987622"/>
<evidence type="ECO:0000313" key="8">
    <source>
        <dbReference type="Proteomes" id="UP000260795"/>
    </source>
</evidence>